<dbReference type="PANTHER" id="PTHR43481:SF4">
    <property type="entry name" value="GLYCEROL-1-PHOSPHATE PHOSPHOHYDROLASE 1-RELATED"/>
    <property type="match status" value="1"/>
</dbReference>
<proteinExistence type="inferred from homology"/>
<reference evidence="2" key="1">
    <citation type="submission" date="2015-10" db="EMBL/GenBank/DDBJ databases">
        <authorList>
            <person name="Gilbert D.G."/>
        </authorList>
    </citation>
    <scope>NUCLEOTIDE SEQUENCE</scope>
</reference>
<dbReference type="GO" id="GO:0008801">
    <property type="term" value="F:beta-phosphoglucomutase activity"/>
    <property type="evidence" value="ECO:0007669"/>
    <property type="project" value="UniProtKB-EC"/>
</dbReference>
<protein>
    <submittedName>
        <fullName evidence="2">Beta-phosphoglucomutase</fullName>
        <ecNumber evidence="2">5.4.2.6</ecNumber>
    </submittedName>
</protein>
<dbReference type="Pfam" id="PF00702">
    <property type="entry name" value="Hydrolase"/>
    <property type="match status" value="1"/>
</dbReference>
<dbReference type="EC" id="5.4.2.6" evidence="2"/>
<accession>A0A160TLD3</accession>
<dbReference type="Gene3D" id="3.40.50.1000">
    <property type="entry name" value="HAD superfamily/HAD-like"/>
    <property type="match status" value="1"/>
</dbReference>
<dbReference type="SFLD" id="SFLDS00003">
    <property type="entry name" value="Haloacid_Dehalogenase"/>
    <property type="match status" value="1"/>
</dbReference>
<dbReference type="SUPFAM" id="SSF56784">
    <property type="entry name" value="HAD-like"/>
    <property type="match status" value="1"/>
</dbReference>
<sequence length="218" mass="22458">MSVFPRPLGAILFDLDGVLTDTAEAHYRAWKALADSIGVPFDHAANERLKGVDRMGSLDLIIGDRPGFDAARRAELAALKNGWYLEEITHFTPEELFPGARTVLEEARAAGLKLALASASRNAPLLLDRLGIAGFFDAVADPAAVAAGKPAPDIFLAAAAATGSSPALCLGVEDAAAGVAAIRAAGMASLGIGSPAILPADRVIPTIGDFRLGDYLAG</sequence>
<dbReference type="EMBL" id="CZQE01000231">
    <property type="protein sequence ID" value="CUS45258.1"/>
    <property type="molecule type" value="Genomic_DNA"/>
</dbReference>
<dbReference type="InterPro" id="IPR023198">
    <property type="entry name" value="PGP-like_dom2"/>
</dbReference>
<evidence type="ECO:0000313" key="2">
    <source>
        <dbReference type="EMBL" id="CUS45258.1"/>
    </source>
</evidence>
<dbReference type="InterPro" id="IPR010976">
    <property type="entry name" value="B-phosphoglucomutase_hydrolase"/>
</dbReference>
<organism evidence="2">
    <name type="scientific">hydrothermal vent metagenome</name>
    <dbReference type="NCBI Taxonomy" id="652676"/>
    <lineage>
        <taxon>unclassified sequences</taxon>
        <taxon>metagenomes</taxon>
        <taxon>ecological metagenomes</taxon>
    </lineage>
</organism>
<dbReference type="NCBIfam" id="TIGR01509">
    <property type="entry name" value="HAD-SF-IA-v3"/>
    <property type="match status" value="1"/>
</dbReference>
<dbReference type="SFLD" id="SFLDG01129">
    <property type="entry name" value="C1.5:_HAD__Beta-PGM__Phosphata"/>
    <property type="match status" value="1"/>
</dbReference>
<comment type="similarity">
    <text evidence="1">Belongs to the HAD-like hydrolase superfamily. CbbY/CbbZ/Gph/YieH family.</text>
</comment>
<name>A0A160TLD3_9ZZZZ</name>
<dbReference type="Gene3D" id="1.10.150.240">
    <property type="entry name" value="Putative phosphatase, domain 2"/>
    <property type="match status" value="1"/>
</dbReference>
<dbReference type="SFLD" id="SFLDG01135">
    <property type="entry name" value="C1.5.6:_HAD__Beta-PGM__Phospha"/>
    <property type="match status" value="1"/>
</dbReference>
<dbReference type="GO" id="GO:0000287">
    <property type="term" value="F:magnesium ion binding"/>
    <property type="evidence" value="ECO:0007669"/>
    <property type="project" value="InterPro"/>
</dbReference>
<dbReference type="GO" id="GO:0005975">
    <property type="term" value="P:carbohydrate metabolic process"/>
    <property type="evidence" value="ECO:0007669"/>
    <property type="project" value="InterPro"/>
</dbReference>
<dbReference type="NCBIfam" id="TIGR02009">
    <property type="entry name" value="PGMB-YQAB-SF"/>
    <property type="match status" value="1"/>
</dbReference>
<dbReference type="GO" id="GO:0050308">
    <property type="term" value="F:sugar-phosphatase activity"/>
    <property type="evidence" value="ECO:0007669"/>
    <property type="project" value="TreeGrafter"/>
</dbReference>
<keyword evidence="2" id="KW-0413">Isomerase</keyword>
<dbReference type="AlphaFoldDB" id="A0A160TLD3"/>
<evidence type="ECO:0000256" key="1">
    <source>
        <dbReference type="ARBA" id="ARBA00006171"/>
    </source>
</evidence>
<dbReference type="InterPro" id="IPR051806">
    <property type="entry name" value="HAD-like_SPP"/>
</dbReference>
<dbReference type="InterPro" id="IPR010972">
    <property type="entry name" value="Beta-PGM"/>
</dbReference>
<gene>
    <name evidence="2" type="ORF">MGWOODY_Smn148</name>
</gene>
<dbReference type="InterPro" id="IPR036412">
    <property type="entry name" value="HAD-like_sf"/>
</dbReference>
<dbReference type="InterPro" id="IPR006439">
    <property type="entry name" value="HAD-SF_hydro_IA"/>
</dbReference>
<dbReference type="InterPro" id="IPR023214">
    <property type="entry name" value="HAD_sf"/>
</dbReference>
<dbReference type="NCBIfam" id="TIGR01990">
    <property type="entry name" value="bPGM"/>
    <property type="match status" value="1"/>
</dbReference>
<dbReference type="PANTHER" id="PTHR43481">
    <property type="entry name" value="FRUCTOSE-1-PHOSPHATE PHOSPHATASE"/>
    <property type="match status" value="1"/>
</dbReference>